<dbReference type="FunFam" id="3.40.50.2300:FF:000060">
    <property type="entry name" value="Protein-glutamate methylesterase/protein-glutamine glutaminase"/>
    <property type="match status" value="1"/>
</dbReference>
<dbReference type="GO" id="GO:0006935">
    <property type="term" value="P:chemotaxis"/>
    <property type="evidence" value="ECO:0007669"/>
    <property type="project" value="UniProtKB-UniRule"/>
</dbReference>
<dbReference type="InterPro" id="IPR008248">
    <property type="entry name" value="CheB-like"/>
</dbReference>
<dbReference type="GO" id="GO:0005737">
    <property type="term" value="C:cytoplasm"/>
    <property type="evidence" value="ECO:0007669"/>
    <property type="project" value="UniProtKB-SubCell"/>
</dbReference>
<keyword evidence="5 12" id="KW-0378">Hydrolase</keyword>
<organism evidence="17 18">
    <name type="scientific">Pseudomonas linyingensis</name>
    <dbReference type="NCBI Taxonomy" id="915471"/>
    <lineage>
        <taxon>Bacteria</taxon>
        <taxon>Pseudomonadati</taxon>
        <taxon>Pseudomonadota</taxon>
        <taxon>Gammaproteobacteria</taxon>
        <taxon>Pseudomonadales</taxon>
        <taxon>Pseudomonadaceae</taxon>
        <taxon>Pseudomonas</taxon>
    </lineage>
</organism>
<dbReference type="EC" id="3.1.1.61" evidence="7 12"/>
<keyword evidence="3 12" id="KW-0145">Chemotaxis</keyword>
<dbReference type="InterPro" id="IPR035909">
    <property type="entry name" value="CheB_C"/>
</dbReference>
<dbReference type="PROSITE" id="PS50122">
    <property type="entry name" value="CHEB"/>
    <property type="match status" value="1"/>
</dbReference>
<dbReference type="Proteomes" id="UP000242930">
    <property type="component" value="Unassembled WGS sequence"/>
</dbReference>
<dbReference type="EMBL" id="FNZE01000008">
    <property type="protein sequence ID" value="SEJ40580.1"/>
    <property type="molecule type" value="Genomic_DNA"/>
</dbReference>
<sequence length="353" mass="37740">MSVPKIKVLCVDDSALIRDLLREIVNSQPDMEVVAVAADPLVARDLIKQHNPDVLTLDVEMPRMDGLDFLDRLMRLRPMPVLMVSSLTQAGSEVTLRALELGALDFIAKPQMGIRHGMLDYSELIADKIRAAARSRPRQAAPSSAPRPAVLTAPLISSEKLVIIGASTGGTEAIRAVLEPLPANSPAILIAQHMPGGFTKSFAERLDRLCNIAVKEAEDGERILPGHAYIAPGTAHLKLVRSGANYVARLDDGPPVNRHRPSVDVLFRSAAECAGRNAIGALLTGMGKDGARGLLEMRQAGAFTFAQDEASCVVFGMPREGIALGGACEVVSLDQMAERILKQVAASGRAQRV</sequence>
<dbReference type="EC" id="3.5.1.44" evidence="6 12"/>
<dbReference type="OrthoDB" id="9793421at2"/>
<dbReference type="SMART" id="SM00448">
    <property type="entry name" value="REC"/>
    <property type="match status" value="1"/>
</dbReference>
<dbReference type="Gene3D" id="3.40.50.2300">
    <property type="match status" value="1"/>
</dbReference>
<comment type="subcellular location">
    <subcellularLocation>
        <location evidence="1 12">Cytoplasm</location>
    </subcellularLocation>
</comment>
<evidence type="ECO:0000256" key="1">
    <source>
        <dbReference type="ARBA" id="ARBA00004496"/>
    </source>
</evidence>
<dbReference type="PANTHER" id="PTHR42872">
    <property type="entry name" value="PROTEIN-GLUTAMATE METHYLESTERASE/PROTEIN-GLUTAMINE GLUTAMINASE"/>
    <property type="match status" value="1"/>
</dbReference>
<feature type="active site" evidence="12 13">
    <location>
        <position position="289"/>
    </location>
</feature>
<dbReference type="STRING" id="915471.SAMN05216201_10867"/>
<proteinExistence type="inferred from homology"/>
<comment type="function">
    <text evidence="12">Involved in chemotaxis. Part of a chemotaxis signal transduction system that modulates chemotaxis in response to various stimuli. Catalyzes the demethylation of specific methylglutamate residues introduced into the chemoreceptors (methyl-accepting chemotaxis proteins or MCP) by CheR. Also mediates the irreversible deamidation of specific glutamine residues to glutamic acid.</text>
</comment>
<evidence type="ECO:0000259" key="15">
    <source>
        <dbReference type="PROSITE" id="PS50110"/>
    </source>
</evidence>
<feature type="domain" description="CheB-type methylesterase" evidence="16">
    <location>
        <begin position="155"/>
        <end position="347"/>
    </location>
</feature>
<reference evidence="18" key="1">
    <citation type="submission" date="2016-10" db="EMBL/GenBank/DDBJ databases">
        <authorList>
            <person name="Varghese N."/>
            <person name="Submissions S."/>
        </authorList>
    </citation>
    <scope>NUCLEOTIDE SEQUENCE [LARGE SCALE GENOMIC DNA]</scope>
    <source>
        <strain evidence="18">LMG 25967</strain>
    </source>
</reference>
<evidence type="ECO:0000256" key="12">
    <source>
        <dbReference type="HAMAP-Rule" id="MF_00099"/>
    </source>
</evidence>
<comment type="PTM">
    <text evidence="12">Phosphorylated by CheA. Phosphorylation of the N-terminal regulatory domain activates the methylesterase activity.</text>
</comment>
<dbReference type="NCBIfam" id="NF009206">
    <property type="entry name" value="PRK12555.1"/>
    <property type="match status" value="1"/>
</dbReference>
<comment type="domain">
    <text evidence="12">Contains a C-terminal catalytic domain, and an N-terminal region which modulates catalytic activity.</text>
</comment>
<evidence type="ECO:0000256" key="11">
    <source>
        <dbReference type="ARBA" id="ARBA00067927"/>
    </source>
</evidence>
<evidence type="ECO:0000256" key="13">
    <source>
        <dbReference type="PROSITE-ProRule" id="PRU00050"/>
    </source>
</evidence>
<feature type="active site" evidence="12 13">
    <location>
        <position position="193"/>
    </location>
</feature>
<feature type="domain" description="Response regulatory" evidence="15">
    <location>
        <begin position="7"/>
        <end position="124"/>
    </location>
</feature>
<dbReference type="Pfam" id="PF01339">
    <property type="entry name" value="CheB_methylest"/>
    <property type="match status" value="1"/>
</dbReference>
<evidence type="ECO:0000259" key="16">
    <source>
        <dbReference type="PROSITE" id="PS50122"/>
    </source>
</evidence>
<dbReference type="CDD" id="cd17541">
    <property type="entry name" value="REC_CheB-like"/>
    <property type="match status" value="1"/>
</dbReference>
<dbReference type="SUPFAM" id="SSF52172">
    <property type="entry name" value="CheY-like"/>
    <property type="match status" value="1"/>
</dbReference>
<feature type="modified residue" description="4-aspartylphosphate" evidence="12 14">
    <location>
        <position position="58"/>
    </location>
</feature>
<evidence type="ECO:0000256" key="4">
    <source>
        <dbReference type="ARBA" id="ARBA00022553"/>
    </source>
</evidence>
<accession>A0A1H6YTF6</accession>
<dbReference type="PANTHER" id="PTHR42872:SF6">
    <property type="entry name" value="PROTEIN-GLUTAMATE METHYLESTERASE_PROTEIN-GLUTAMINE GLUTAMINASE"/>
    <property type="match status" value="1"/>
</dbReference>
<evidence type="ECO:0000313" key="17">
    <source>
        <dbReference type="EMBL" id="SEJ40580.1"/>
    </source>
</evidence>
<dbReference type="FunFam" id="3.40.50.180:FF:000001">
    <property type="entry name" value="Protein-glutamate methylesterase/protein-glutamine glutaminase"/>
    <property type="match status" value="1"/>
</dbReference>
<evidence type="ECO:0000256" key="6">
    <source>
        <dbReference type="ARBA" id="ARBA00039019"/>
    </source>
</evidence>
<dbReference type="InterPro" id="IPR011006">
    <property type="entry name" value="CheY-like_superfamily"/>
</dbReference>
<dbReference type="PIRSF" id="PIRSF000876">
    <property type="entry name" value="RR_chemtxs_CheB"/>
    <property type="match status" value="1"/>
</dbReference>
<evidence type="ECO:0000256" key="10">
    <source>
        <dbReference type="ARBA" id="ARBA00061116"/>
    </source>
</evidence>
<dbReference type="AlphaFoldDB" id="A0A1H6YTF6"/>
<comment type="catalytic activity">
    <reaction evidence="8 12">
        <text>[protein]-L-glutamate 5-O-methyl ester + H2O = L-glutamyl-[protein] + methanol + H(+)</text>
        <dbReference type="Rhea" id="RHEA:23236"/>
        <dbReference type="Rhea" id="RHEA-COMP:10208"/>
        <dbReference type="Rhea" id="RHEA-COMP:10311"/>
        <dbReference type="ChEBI" id="CHEBI:15377"/>
        <dbReference type="ChEBI" id="CHEBI:15378"/>
        <dbReference type="ChEBI" id="CHEBI:17790"/>
        <dbReference type="ChEBI" id="CHEBI:29973"/>
        <dbReference type="ChEBI" id="CHEBI:82795"/>
        <dbReference type="EC" id="3.1.1.61"/>
    </reaction>
</comment>
<evidence type="ECO:0000256" key="5">
    <source>
        <dbReference type="ARBA" id="ARBA00022801"/>
    </source>
</evidence>
<evidence type="ECO:0000256" key="9">
    <source>
        <dbReference type="ARBA" id="ARBA00051178"/>
    </source>
</evidence>
<dbReference type="Gene3D" id="3.40.50.180">
    <property type="entry name" value="Methylesterase CheB, C-terminal domain"/>
    <property type="match status" value="1"/>
</dbReference>
<dbReference type="SUPFAM" id="SSF52738">
    <property type="entry name" value="Methylesterase CheB, C-terminal domain"/>
    <property type="match status" value="1"/>
</dbReference>
<dbReference type="InterPro" id="IPR001789">
    <property type="entry name" value="Sig_transdc_resp-reg_receiver"/>
</dbReference>
<dbReference type="GO" id="GO:0050568">
    <property type="term" value="F:protein-glutamine glutaminase activity"/>
    <property type="evidence" value="ECO:0007669"/>
    <property type="project" value="UniProtKB-UniRule"/>
</dbReference>
<evidence type="ECO:0000256" key="14">
    <source>
        <dbReference type="PROSITE-ProRule" id="PRU00169"/>
    </source>
</evidence>
<evidence type="ECO:0000256" key="8">
    <source>
        <dbReference type="ARBA" id="ARBA00048267"/>
    </source>
</evidence>
<feature type="active site" evidence="12 13">
    <location>
        <position position="167"/>
    </location>
</feature>
<dbReference type="PROSITE" id="PS50110">
    <property type="entry name" value="RESPONSE_REGULATORY"/>
    <property type="match status" value="1"/>
</dbReference>
<dbReference type="HAMAP" id="MF_00099">
    <property type="entry name" value="CheB_chemtxs"/>
    <property type="match status" value="1"/>
</dbReference>
<dbReference type="Pfam" id="PF00072">
    <property type="entry name" value="Response_reg"/>
    <property type="match status" value="1"/>
</dbReference>
<evidence type="ECO:0000313" key="18">
    <source>
        <dbReference type="Proteomes" id="UP000242930"/>
    </source>
</evidence>
<protein>
    <recommendedName>
        <fullName evidence="11 12">Protein-glutamate methylesterase/protein-glutamine glutaminase</fullName>
        <ecNumber evidence="7 12">3.1.1.61</ecNumber>
        <ecNumber evidence="6 12">3.5.1.44</ecNumber>
    </recommendedName>
</protein>
<keyword evidence="4 12" id="KW-0597">Phosphoprotein</keyword>
<name>A0A1H6YTF6_9PSED</name>
<comment type="similarity">
    <text evidence="10 12">Belongs to the CheB family.</text>
</comment>
<evidence type="ECO:0000256" key="7">
    <source>
        <dbReference type="ARBA" id="ARBA00039140"/>
    </source>
</evidence>
<dbReference type="NCBIfam" id="NF001965">
    <property type="entry name" value="PRK00742.1"/>
    <property type="match status" value="1"/>
</dbReference>
<evidence type="ECO:0000256" key="3">
    <source>
        <dbReference type="ARBA" id="ARBA00022500"/>
    </source>
</evidence>
<dbReference type="InterPro" id="IPR000673">
    <property type="entry name" value="Sig_transdc_resp-reg_Me-estase"/>
</dbReference>
<gene>
    <name evidence="12" type="primary">cheB</name>
    <name evidence="17" type="ORF">SAMN05216201_10867</name>
</gene>
<comment type="catalytic activity">
    <reaction evidence="9 12">
        <text>L-glutaminyl-[protein] + H2O = L-glutamyl-[protein] + NH4(+)</text>
        <dbReference type="Rhea" id="RHEA:16441"/>
        <dbReference type="Rhea" id="RHEA-COMP:10207"/>
        <dbReference type="Rhea" id="RHEA-COMP:10208"/>
        <dbReference type="ChEBI" id="CHEBI:15377"/>
        <dbReference type="ChEBI" id="CHEBI:28938"/>
        <dbReference type="ChEBI" id="CHEBI:29973"/>
        <dbReference type="ChEBI" id="CHEBI:30011"/>
        <dbReference type="EC" id="3.5.1.44"/>
    </reaction>
</comment>
<evidence type="ECO:0000256" key="2">
    <source>
        <dbReference type="ARBA" id="ARBA00022490"/>
    </source>
</evidence>
<dbReference type="GO" id="GO:0008984">
    <property type="term" value="F:protein-glutamate methylesterase activity"/>
    <property type="evidence" value="ECO:0007669"/>
    <property type="project" value="UniProtKB-UniRule"/>
</dbReference>
<keyword evidence="18" id="KW-1185">Reference proteome</keyword>
<dbReference type="CDD" id="cd16432">
    <property type="entry name" value="CheB_Rec"/>
    <property type="match status" value="1"/>
</dbReference>
<keyword evidence="2 12" id="KW-0963">Cytoplasm</keyword>
<dbReference type="GO" id="GO:0000156">
    <property type="term" value="F:phosphorelay response regulator activity"/>
    <property type="evidence" value="ECO:0007669"/>
    <property type="project" value="InterPro"/>
</dbReference>
<dbReference type="RefSeq" id="WP_090310959.1">
    <property type="nucleotide sequence ID" value="NZ_FNZE01000008.1"/>
</dbReference>